<evidence type="ECO:0000259" key="2">
    <source>
        <dbReference type="PROSITE" id="PS50017"/>
    </source>
</evidence>
<feature type="region of interest" description="Disordered" evidence="1">
    <location>
        <begin position="1"/>
        <end position="33"/>
    </location>
</feature>
<evidence type="ECO:0000256" key="1">
    <source>
        <dbReference type="SAM" id="MobiDB-lite"/>
    </source>
</evidence>
<dbReference type="Proteomes" id="UP000283841">
    <property type="component" value="Unassembled WGS sequence"/>
</dbReference>
<dbReference type="RefSeq" id="XP_028484596.1">
    <property type="nucleotide sequence ID" value="XM_028630684.1"/>
</dbReference>
<comment type="caution">
    <text evidence="3">The sequence shown here is derived from an EMBL/GenBank/DDBJ whole genome shotgun (WGS) entry which is preliminary data.</text>
</comment>
<dbReference type="AlphaFoldDB" id="A0A443HT12"/>
<dbReference type="InterPro" id="IPR003615">
    <property type="entry name" value="HNH_nuc"/>
</dbReference>
<reference evidence="3 4" key="1">
    <citation type="journal article" date="2018" name="Front. Microbiol.">
        <title>Genomic and genetic insights into a cosmopolitan fungus, Paecilomyces variotii (Eurotiales).</title>
        <authorList>
            <person name="Urquhart A.S."/>
            <person name="Mondo S.J."/>
            <person name="Makela M.R."/>
            <person name="Hane J.K."/>
            <person name="Wiebenga A."/>
            <person name="He G."/>
            <person name="Mihaltcheva S."/>
            <person name="Pangilinan J."/>
            <person name="Lipzen A."/>
            <person name="Barry K."/>
            <person name="de Vries R.P."/>
            <person name="Grigoriev I.V."/>
            <person name="Idnurm A."/>
        </authorList>
    </citation>
    <scope>NUCLEOTIDE SEQUENCE [LARGE SCALE GENOMIC DNA]</scope>
    <source>
        <strain evidence="3 4">CBS 101075</strain>
    </source>
</reference>
<evidence type="ECO:0000313" key="4">
    <source>
        <dbReference type="Proteomes" id="UP000283841"/>
    </source>
</evidence>
<accession>A0A443HT12</accession>
<keyword evidence="4" id="KW-1185">Reference proteome</keyword>
<protein>
    <recommendedName>
        <fullName evidence="2">Death domain-containing protein</fullName>
    </recommendedName>
</protein>
<dbReference type="EMBL" id="RCNU01000006">
    <property type="protein sequence ID" value="RWQ94951.1"/>
    <property type="molecule type" value="Genomic_DNA"/>
</dbReference>
<dbReference type="STRING" id="264951.A0A443HT12"/>
<organism evidence="3 4">
    <name type="scientific">Byssochlamys spectabilis</name>
    <name type="common">Paecilomyces variotii</name>
    <dbReference type="NCBI Taxonomy" id="264951"/>
    <lineage>
        <taxon>Eukaryota</taxon>
        <taxon>Fungi</taxon>
        <taxon>Dikarya</taxon>
        <taxon>Ascomycota</taxon>
        <taxon>Pezizomycotina</taxon>
        <taxon>Eurotiomycetes</taxon>
        <taxon>Eurotiomycetidae</taxon>
        <taxon>Eurotiales</taxon>
        <taxon>Thermoascaceae</taxon>
        <taxon>Paecilomyces</taxon>
    </lineage>
</organism>
<evidence type="ECO:0000313" key="3">
    <source>
        <dbReference type="EMBL" id="RWQ94951.1"/>
    </source>
</evidence>
<proteinExistence type="predicted"/>
<gene>
    <name evidence="3" type="ORF">C8Q69DRAFT_468367</name>
</gene>
<dbReference type="Pfam" id="PF13391">
    <property type="entry name" value="HNH_2"/>
    <property type="match status" value="1"/>
</dbReference>
<sequence length="370" mass="42285">MPPKRKATLETPQPRRKSARLNPAVEPEPPETWPELARLTKERINRYESASSKKARKGDEKLKPCMIALLDWLPEEGRESAAHDMLKSITDDMLYDMFQNIRTCLLFPMKAAGSSSVSRTPIAKREEDVEIVASIPEEEPQKQQDKFRADILRRDNHRCVITNGLDRDKWLEMGEPDDIDCEDLDATHIIPFPLASWKPTPGSTHDVSQIWETLFRYFPGIRHIKMGIESINDRSNGITLRDDIHKSFGNFAFSFVPTETPHIYDPKTYRRAISGHVKREIAKVGRVTLQQANGAEDVPLPSAVLLDCHWRVSEILNASGMGEEFDRHWREWEDIKMSTGDGCLKEDGSTDVSRYLEVAFWNLVDQAVSC</sequence>
<name>A0A443HT12_BYSSP</name>
<dbReference type="GO" id="GO:0007165">
    <property type="term" value="P:signal transduction"/>
    <property type="evidence" value="ECO:0007669"/>
    <property type="project" value="InterPro"/>
</dbReference>
<feature type="domain" description="Death" evidence="2">
    <location>
        <begin position="18"/>
        <end position="105"/>
    </location>
</feature>
<dbReference type="VEuPathDB" id="FungiDB:C8Q69DRAFT_468367"/>
<dbReference type="PROSITE" id="PS50017">
    <property type="entry name" value="DEATH_DOMAIN"/>
    <property type="match status" value="1"/>
</dbReference>
<dbReference type="InterPro" id="IPR000488">
    <property type="entry name" value="Death_dom"/>
</dbReference>
<dbReference type="GeneID" id="39599961"/>